<dbReference type="GO" id="GO:0003677">
    <property type="term" value="F:DNA binding"/>
    <property type="evidence" value="ECO:0007669"/>
    <property type="project" value="InterPro"/>
</dbReference>
<dbReference type="PROSITE" id="PS50943">
    <property type="entry name" value="HTH_CROC1"/>
    <property type="match status" value="1"/>
</dbReference>
<reference evidence="2 3" key="1">
    <citation type="submission" date="2021-03" db="EMBL/GenBank/DDBJ databases">
        <title>Whole genome shotgun sequence of Actinoplanes toevensis NBRC 105298.</title>
        <authorList>
            <person name="Komaki H."/>
            <person name="Tamura T."/>
        </authorList>
    </citation>
    <scope>NUCLEOTIDE SEQUENCE [LARGE SCALE GENOMIC DNA]</scope>
    <source>
        <strain evidence="2 3">NBRC 105298</strain>
    </source>
</reference>
<dbReference type="CDD" id="cd00093">
    <property type="entry name" value="HTH_XRE"/>
    <property type="match status" value="1"/>
</dbReference>
<feature type="domain" description="HTH cro/C1-type" evidence="1">
    <location>
        <begin position="11"/>
        <end position="64"/>
    </location>
</feature>
<protein>
    <recommendedName>
        <fullName evidence="1">HTH cro/C1-type domain-containing protein</fullName>
    </recommendedName>
</protein>
<dbReference type="EMBL" id="BOQN01000088">
    <property type="protein sequence ID" value="GIM95124.1"/>
    <property type="molecule type" value="Genomic_DNA"/>
</dbReference>
<accession>A0A919TFL8</accession>
<comment type="caution">
    <text evidence="2">The sequence shown here is derived from an EMBL/GenBank/DDBJ whole genome shotgun (WGS) entry which is preliminary data.</text>
</comment>
<dbReference type="Gene3D" id="1.10.260.40">
    <property type="entry name" value="lambda repressor-like DNA-binding domains"/>
    <property type="match status" value="1"/>
</dbReference>
<dbReference type="InterPro" id="IPR001387">
    <property type="entry name" value="Cro/C1-type_HTH"/>
</dbReference>
<dbReference type="InterPro" id="IPR010982">
    <property type="entry name" value="Lambda_DNA-bd_dom_sf"/>
</dbReference>
<dbReference type="Proteomes" id="UP000677082">
    <property type="component" value="Unassembled WGS sequence"/>
</dbReference>
<evidence type="ECO:0000313" key="3">
    <source>
        <dbReference type="Proteomes" id="UP000677082"/>
    </source>
</evidence>
<evidence type="ECO:0000259" key="1">
    <source>
        <dbReference type="PROSITE" id="PS50943"/>
    </source>
</evidence>
<dbReference type="Pfam" id="PF13560">
    <property type="entry name" value="HTH_31"/>
    <property type="match status" value="1"/>
</dbReference>
<dbReference type="SMART" id="SM00530">
    <property type="entry name" value="HTH_XRE"/>
    <property type="match status" value="1"/>
</dbReference>
<keyword evidence="3" id="KW-1185">Reference proteome</keyword>
<dbReference type="SUPFAM" id="SSF47413">
    <property type="entry name" value="lambda repressor-like DNA-binding domains"/>
    <property type="match status" value="1"/>
</dbReference>
<gene>
    <name evidence="2" type="ORF">Ato02nite_069170</name>
</gene>
<organism evidence="2 3">
    <name type="scientific">Paractinoplanes toevensis</name>
    <dbReference type="NCBI Taxonomy" id="571911"/>
    <lineage>
        <taxon>Bacteria</taxon>
        <taxon>Bacillati</taxon>
        <taxon>Actinomycetota</taxon>
        <taxon>Actinomycetes</taxon>
        <taxon>Micromonosporales</taxon>
        <taxon>Micromonosporaceae</taxon>
        <taxon>Paractinoplanes</taxon>
    </lineage>
</organism>
<dbReference type="RefSeq" id="WP_213010853.1">
    <property type="nucleotide sequence ID" value="NZ_BOQN01000088.1"/>
</dbReference>
<sequence length="150" mass="16035">MNEPAFFGDALRRPRTKRGLSVRELARLSHHSKSVISEWENGRKIPDQATALQLDDLLGAAGALAAAARLSGTKGTADRLAHVAAAPRKVDAASVDARELRRESFSSRAPRVIGDPLSANGPLAGSFPLRGGHGRYRSFQSSGRLTAARR</sequence>
<evidence type="ECO:0000313" key="2">
    <source>
        <dbReference type="EMBL" id="GIM95124.1"/>
    </source>
</evidence>
<dbReference type="AlphaFoldDB" id="A0A919TFL8"/>
<proteinExistence type="predicted"/>
<name>A0A919TFL8_9ACTN</name>